<keyword evidence="1" id="KW-0472">Membrane</keyword>
<evidence type="ECO:0000313" key="3">
    <source>
        <dbReference type="Proteomes" id="UP001596122"/>
    </source>
</evidence>
<feature type="transmembrane region" description="Helical" evidence="1">
    <location>
        <begin position="17"/>
        <end position="37"/>
    </location>
</feature>
<sequence>MLPEDPMKKLHISKDEAYVRLAAATGTILTIVAVVGAPKKFGG</sequence>
<accession>A0ABW0GVH8</accession>
<organism evidence="2 3">
    <name type="scientific">Aquipuribacter nitratireducens</name>
    <dbReference type="NCBI Taxonomy" id="650104"/>
    <lineage>
        <taxon>Bacteria</taxon>
        <taxon>Bacillati</taxon>
        <taxon>Actinomycetota</taxon>
        <taxon>Actinomycetes</taxon>
        <taxon>Micrococcales</taxon>
        <taxon>Intrasporangiaceae</taxon>
        <taxon>Aquipuribacter</taxon>
    </lineage>
</organism>
<keyword evidence="3" id="KW-1185">Reference proteome</keyword>
<dbReference type="EMBL" id="JBHSLD010000014">
    <property type="protein sequence ID" value="MFC5382176.1"/>
    <property type="molecule type" value="Genomic_DNA"/>
</dbReference>
<keyword evidence="1" id="KW-0812">Transmembrane</keyword>
<gene>
    <name evidence="2" type="ORF">ACFPJ6_15515</name>
</gene>
<proteinExistence type="predicted"/>
<comment type="caution">
    <text evidence="2">The sequence shown here is derived from an EMBL/GenBank/DDBJ whole genome shotgun (WGS) entry which is preliminary data.</text>
</comment>
<reference evidence="3" key="1">
    <citation type="journal article" date="2019" name="Int. J. Syst. Evol. Microbiol.">
        <title>The Global Catalogue of Microorganisms (GCM) 10K type strain sequencing project: providing services to taxonomists for standard genome sequencing and annotation.</title>
        <authorList>
            <consortium name="The Broad Institute Genomics Platform"/>
            <consortium name="The Broad Institute Genome Sequencing Center for Infectious Disease"/>
            <person name="Wu L."/>
            <person name="Ma J."/>
        </authorList>
    </citation>
    <scope>NUCLEOTIDE SEQUENCE [LARGE SCALE GENOMIC DNA]</scope>
    <source>
        <strain evidence="3">CCUG 43114</strain>
    </source>
</reference>
<dbReference type="Proteomes" id="UP001596122">
    <property type="component" value="Unassembled WGS sequence"/>
</dbReference>
<evidence type="ECO:0000313" key="2">
    <source>
        <dbReference type="EMBL" id="MFC5382176.1"/>
    </source>
</evidence>
<name>A0ABW0GVH8_9MICO</name>
<dbReference type="RefSeq" id="WP_340269678.1">
    <property type="nucleotide sequence ID" value="NZ_JBBEOG010000005.1"/>
</dbReference>
<protein>
    <submittedName>
        <fullName evidence="2">Uncharacterized protein</fullName>
    </submittedName>
</protein>
<keyword evidence="1" id="KW-1133">Transmembrane helix</keyword>
<evidence type="ECO:0000256" key="1">
    <source>
        <dbReference type="SAM" id="Phobius"/>
    </source>
</evidence>